<feature type="region of interest" description="Disordered" evidence="4">
    <location>
        <begin position="1"/>
        <end position="65"/>
    </location>
</feature>
<evidence type="ECO:0000256" key="3">
    <source>
        <dbReference type="PROSITE-ProRule" id="PRU00221"/>
    </source>
</evidence>
<dbReference type="Pfam" id="PF00400">
    <property type="entry name" value="WD40"/>
    <property type="match status" value="2"/>
</dbReference>
<organism evidence="5 6">
    <name type="scientific">Galdieria partita</name>
    <dbReference type="NCBI Taxonomy" id="83374"/>
    <lineage>
        <taxon>Eukaryota</taxon>
        <taxon>Rhodophyta</taxon>
        <taxon>Bangiophyceae</taxon>
        <taxon>Galdieriales</taxon>
        <taxon>Galdieriaceae</taxon>
        <taxon>Galdieria</taxon>
    </lineage>
</organism>
<dbReference type="PROSITE" id="PS50294">
    <property type="entry name" value="WD_REPEATS_REGION"/>
    <property type="match status" value="1"/>
</dbReference>
<evidence type="ECO:0000313" key="6">
    <source>
        <dbReference type="Proteomes" id="UP001061958"/>
    </source>
</evidence>
<reference evidence="5" key="2">
    <citation type="submission" date="2022-01" db="EMBL/GenBank/DDBJ databases">
        <authorList>
            <person name="Hirooka S."/>
            <person name="Miyagishima S.Y."/>
        </authorList>
    </citation>
    <scope>NUCLEOTIDE SEQUENCE</scope>
    <source>
        <strain evidence="5">NBRC 102759</strain>
    </source>
</reference>
<feature type="compositionally biased region" description="Basic and acidic residues" evidence="4">
    <location>
        <begin position="166"/>
        <end position="178"/>
    </location>
</feature>
<dbReference type="SUPFAM" id="SSF50978">
    <property type="entry name" value="WD40 repeat-like"/>
    <property type="match status" value="1"/>
</dbReference>
<feature type="compositionally biased region" description="Low complexity" evidence="4">
    <location>
        <begin position="309"/>
        <end position="324"/>
    </location>
</feature>
<reference evidence="5" key="1">
    <citation type="journal article" date="2022" name="Proc. Natl. Acad. Sci. U.S.A.">
        <title>Life cycle and functional genomics of the unicellular red alga Galdieria for elucidating algal and plant evolution and industrial use.</title>
        <authorList>
            <person name="Hirooka S."/>
            <person name="Itabashi T."/>
            <person name="Ichinose T.M."/>
            <person name="Onuma R."/>
            <person name="Fujiwara T."/>
            <person name="Yamashita S."/>
            <person name="Jong L.W."/>
            <person name="Tomita R."/>
            <person name="Iwane A.H."/>
            <person name="Miyagishima S.Y."/>
        </authorList>
    </citation>
    <scope>NUCLEOTIDE SEQUENCE</scope>
    <source>
        <strain evidence="5">NBRC 102759</strain>
    </source>
</reference>
<dbReference type="SMART" id="SM00320">
    <property type="entry name" value="WD40"/>
    <property type="match status" value="5"/>
</dbReference>
<evidence type="ECO:0000256" key="2">
    <source>
        <dbReference type="ARBA" id="ARBA00022737"/>
    </source>
</evidence>
<accession>A0A9C7UMK4</accession>
<dbReference type="InterPro" id="IPR001680">
    <property type="entry name" value="WD40_rpt"/>
</dbReference>
<dbReference type="EMBL" id="BQMJ01000004">
    <property type="protein sequence ID" value="GJQ08860.1"/>
    <property type="molecule type" value="Genomic_DNA"/>
</dbReference>
<evidence type="ECO:0000256" key="4">
    <source>
        <dbReference type="SAM" id="MobiDB-lite"/>
    </source>
</evidence>
<dbReference type="PROSITE" id="PS50082">
    <property type="entry name" value="WD_REPEATS_2"/>
    <property type="match status" value="1"/>
</dbReference>
<proteinExistence type="predicted"/>
<name>A0A9C7UMK4_9RHOD</name>
<feature type="compositionally biased region" description="Low complexity" evidence="4">
    <location>
        <begin position="181"/>
        <end position="195"/>
    </location>
</feature>
<dbReference type="PANTHER" id="PTHR14107">
    <property type="entry name" value="WD REPEAT PROTEIN"/>
    <property type="match status" value="1"/>
</dbReference>
<dbReference type="Gene3D" id="2.130.10.10">
    <property type="entry name" value="YVTN repeat-like/Quinoprotein amine dehydrogenase"/>
    <property type="match status" value="1"/>
</dbReference>
<feature type="compositionally biased region" description="Low complexity" evidence="4">
    <location>
        <begin position="38"/>
        <end position="51"/>
    </location>
</feature>
<keyword evidence="1 3" id="KW-0853">WD repeat</keyword>
<feature type="region of interest" description="Disordered" evidence="4">
    <location>
        <begin position="85"/>
        <end position="111"/>
    </location>
</feature>
<feature type="region of interest" description="Disordered" evidence="4">
    <location>
        <begin position="166"/>
        <end position="206"/>
    </location>
</feature>
<feature type="compositionally biased region" description="Basic and acidic residues" evidence="4">
    <location>
        <begin position="95"/>
        <end position="105"/>
    </location>
</feature>
<sequence length="702" mass="76780">MNETVERKSAPSSPRKEPASFFKVPGEGKYESKQLFDSSARPTTAATTSASKDSGNRESSNSSNTYRASYYPYLRKVKLSLVTVPRESLTSTENSSKETGEESSLRRLGSTVGRTLSKSTFQDMELITNQVEPVVSGSDVSVAFVNYGTSLFAFIVQNNLDKTSHDRKEHASLERSWKDVTSSGDISSPGSSESTDPGKDARVGSTNNDPQLLRLFRFKDNITCHAAICDDNNCVQVAVGFAKGEILIYFDIFSSKATSLVHNKDGLFNSSQVSAILWVPGSLTRLVTSHNDGSLLVWEAKDGVDDKNSSNNSSGSSAQDGNSNLASDTNPGTLPSSSSPSLHRSGTPKQEHSRSPKATTSSSSSNSKGLHTLTVTRPARRKRFHPVSQWHFCGSPITDLAFSPDGSQLALTFKDGFLRICDFSREQILFSFQSYFGALLCVAWSPDGQYVATGGEDDLVSLWEPVTRQLICRMQAHTSFVSAVAFDHWLCQEGHYRLGSAGQDTKLILWDYPGLEPVHVKTQRSSRDNLKEASNGDFSFHEDSGLLRNKFADLEIDGQKSSRNILRAPLPLRLQQGQTGLSRSNSPFYSNAGRSPRTRTGSTFSKNSVTSNISEPLAVIPARPRAKIPFIDPLLVHIAHSEPLTDIIFFKGGILTASSSGLVKFWSRPIQPTWTSMSLSDTASRPFFRVSMEIPQVAVDTD</sequence>
<gene>
    <name evidence="5" type="ORF">GpartN1_g651.t1</name>
</gene>
<feature type="region of interest" description="Disordered" evidence="4">
    <location>
        <begin position="305"/>
        <end position="378"/>
    </location>
</feature>
<evidence type="ECO:0000313" key="5">
    <source>
        <dbReference type="EMBL" id="GJQ08860.1"/>
    </source>
</evidence>
<dbReference type="Proteomes" id="UP001061958">
    <property type="component" value="Unassembled WGS sequence"/>
</dbReference>
<dbReference type="AlphaFoldDB" id="A0A9C7UMK4"/>
<dbReference type="PANTHER" id="PTHR14107:SF16">
    <property type="entry name" value="AT02583P"/>
    <property type="match status" value="1"/>
</dbReference>
<protein>
    <submittedName>
        <fullName evidence="5">Uncharacterized protein</fullName>
    </submittedName>
</protein>
<feature type="repeat" description="WD" evidence="3">
    <location>
        <begin position="432"/>
        <end position="464"/>
    </location>
</feature>
<feature type="compositionally biased region" description="Basic and acidic residues" evidence="4">
    <location>
        <begin position="1"/>
        <end position="18"/>
    </location>
</feature>
<keyword evidence="6" id="KW-1185">Reference proteome</keyword>
<evidence type="ECO:0000256" key="1">
    <source>
        <dbReference type="ARBA" id="ARBA00022574"/>
    </source>
</evidence>
<dbReference type="InterPro" id="IPR036322">
    <property type="entry name" value="WD40_repeat_dom_sf"/>
</dbReference>
<feature type="compositionally biased region" description="Low complexity" evidence="4">
    <location>
        <begin position="356"/>
        <end position="367"/>
    </location>
</feature>
<dbReference type="InterPro" id="IPR015943">
    <property type="entry name" value="WD40/YVTN_repeat-like_dom_sf"/>
</dbReference>
<feature type="region of interest" description="Disordered" evidence="4">
    <location>
        <begin position="578"/>
        <end position="607"/>
    </location>
</feature>
<dbReference type="OrthoDB" id="3367at2759"/>
<keyword evidence="2" id="KW-0677">Repeat</keyword>
<comment type="caution">
    <text evidence="5">The sequence shown here is derived from an EMBL/GenBank/DDBJ whole genome shotgun (WGS) entry which is preliminary data.</text>
</comment>
<dbReference type="InterPro" id="IPR051362">
    <property type="entry name" value="WD_repeat_creC_regulators"/>
</dbReference>